<gene>
    <name evidence="2" type="ORF">L873DRAFT_1715751</name>
</gene>
<name>A0A3N4IYS9_9PEZI</name>
<dbReference type="EMBL" id="ML120507">
    <property type="protein sequence ID" value="RPA91015.1"/>
    <property type="molecule type" value="Genomic_DNA"/>
</dbReference>
<proteinExistence type="predicted"/>
<accession>A0A3N4IYS9</accession>
<reference evidence="2 3" key="1">
    <citation type="journal article" date="2018" name="Nat. Ecol. Evol.">
        <title>Pezizomycetes genomes reveal the molecular basis of ectomycorrhizal truffle lifestyle.</title>
        <authorList>
            <person name="Murat C."/>
            <person name="Payen T."/>
            <person name="Noel B."/>
            <person name="Kuo A."/>
            <person name="Morin E."/>
            <person name="Chen J."/>
            <person name="Kohler A."/>
            <person name="Krizsan K."/>
            <person name="Balestrini R."/>
            <person name="Da Silva C."/>
            <person name="Montanini B."/>
            <person name="Hainaut M."/>
            <person name="Levati E."/>
            <person name="Barry K.W."/>
            <person name="Belfiori B."/>
            <person name="Cichocki N."/>
            <person name="Clum A."/>
            <person name="Dockter R.B."/>
            <person name="Fauchery L."/>
            <person name="Guy J."/>
            <person name="Iotti M."/>
            <person name="Le Tacon F."/>
            <person name="Lindquist E.A."/>
            <person name="Lipzen A."/>
            <person name="Malagnac F."/>
            <person name="Mello A."/>
            <person name="Molinier V."/>
            <person name="Miyauchi S."/>
            <person name="Poulain J."/>
            <person name="Riccioni C."/>
            <person name="Rubini A."/>
            <person name="Sitrit Y."/>
            <person name="Splivallo R."/>
            <person name="Traeger S."/>
            <person name="Wang M."/>
            <person name="Zifcakova L."/>
            <person name="Wipf D."/>
            <person name="Zambonelli A."/>
            <person name="Paolocci F."/>
            <person name="Nowrousian M."/>
            <person name="Ottonello S."/>
            <person name="Baldrian P."/>
            <person name="Spatafora J.W."/>
            <person name="Henrissat B."/>
            <person name="Nagy L.G."/>
            <person name="Aury J.M."/>
            <person name="Wincker P."/>
            <person name="Grigoriev I.V."/>
            <person name="Bonfante P."/>
            <person name="Martin F.M."/>
        </authorList>
    </citation>
    <scope>NUCLEOTIDE SEQUENCE [LARGE SCALE GENOMIC DNA]</scope>
    <source>
        <strain evidence="2 3">120613-1</strain>
    </source>
</reference>
<protein>
    <submittedName>
        <fullName evidence="2">Uncharacterized protein</fullName>
    </submittedName>
</protein>
<feature type="transmembrane region" description="Helical" evidence="1">
    <location>
        <begin position="31"/>
        <end position="49"/>
    </location>
</feature>
<evidence type="ECO:0000313" key="2">
    <source>
        <dbReference type="EMBL" id="RPA91015.1"/>
    </source>
</evidence>
<evidence type="ECO:0000256" key="1">
    <source>
        <dbReference type="SAM" id="Phobius"/>
    </source>
</evidence>
<keyword evidence="1" id="KW-1133">Transmembrane helix</keyword>
<keyword evidence="3" id="KW-1185">Reference proteome</keyword>
<organism evidence="2 3">
    <name type="scientific">Choiromyces venosus 120613-1</name>
    <dbReference type="NCBI Taxonomy" id="1336337"/>
    <lineage>
        <taxon>Eukaryota</taxon>
        <taxon>Fungi</taxon>
        <taxon>Dikarya</taxon>
        <taxon>Ascomycota</taxon>
        <taxon>Pezizomycotina</taxon>
        <taxon>Pezizomycetes</taxon>
        <taxon>Pezizales</taxon>
        <taxon>Tuberaceae</taxon>
        <taxon>Choiromyces</taxon>
    </lineage>
</organism>
<evidence type="ECO:0000313" key="3">
    <source>
        <dbReference type="Proteomes" id="UP000276215"/>
    </source>
</evidence>
<dbReference type="Proteomes" id="UP000276215">
    <property type="component" value="Unassembled WGS sequence"/>
</dbReference>
<feature type="transmembrane region" description="Helical" evidence="1">
    <location>
        <begin position="61"/>
        <end position="80"/>
    </location>
</feature>
<feature type="non-terminal residue" evidence="2">
    <location>
        <position position="1"/>
    </location>
</feature>
<feature type="transmembrane region" description="Helical" evidence="1">
    <location>
        <begin position="6"/>
        <end position="24"/>
    </location>
</feature>
<dbReference type="AlphaFoldDB" id="A0A3N4IYS9"/>
<dbReference type="OrthoDB" id="2139606at2759"/>
<keyword evidence="1" id="KW-0472">Membrane</keyword>
<keyword evidence="1" id="KW-0812">Transmembrane</keyword>
<sequence>ATMVRLFSISAINAYLTSWALTIVGAGRPRMFLPAWILICLVLATIHRMTARKITLSQQVASATNVLCFAGVCSTLILLLELHTCPQLN</sequence>